<dbReference type="EMBL" id="REGN01012783">
    <property type="protein sequence ID" value="RMZ94836.1"/>
    <property type="molecule type" value="Genomic_DNA"/>
</dbReference>
<keyword evidence="2" id="KW-1185">Reference proteome</keyword>
<evidence type="ECO:0000313" key="2">
    <source>
        <dbReference type="Proteomes" id="UP000276133"/>
    </source>
</evidence>
<dbReference type="Proteomes" id="UP000276133">
    <property type="component" value="Unassembled WGS sequence"/>
</dbReference>
<evidence type="ECO:0000313" key="1">
    <source>
        <dbReference type="EMBL" id="RMZ94836.1"/>
    </source>
</evidence>
<gene>
    <name evidence="1" type="ORF">BpHYR1_041313</name>
</gene>
<organism evidence="1 2">
    <name type="scientific">Brachionus plicatilis</name>
    <name type="common">Marine rotifer</name>
    <name type="synonym">Brachionus muelleri</name>
    <dbReference type="NCBI Taxonomy" id="10195"/>
    <lineage>
        <taxon>Eukaryota</taxon>
        <taxon>Metazoa</taxon>
        <taxon>Spiralia</taxon>
        <taxon>Gnathifera</taxon>
        <taxon>Rotifera</taxon>
        <taxon>Eurotatoria</taxon>
        <taxon>Monogononta</taxon>
        <taxon>Pseudotrocha</taxon>
        <taxon>Ploima</taxon>
        <taxon>Brachionidae</taxon>
        <taxon>Brachionus</taxon>
    </lineage>
</organism>
<comment type="caution">
    <text evidence="1">The sequence shown here is derived from an EMBL/GenBank/DDBJ whole genome shotgun (WGS) entry which is preliminary data.</text>
</comment>
<dbReference type="AlphaFoldDB" id="A0A3M7P6W2"/>
<name>A0A3M7P6W2_BRAPC</name>
<reference evidence="1 2" key="1">
    <citation type="journal article" date="2018" name="Sci. Rep.">
        <title>Genomic signatures of local adaptation to the degree of environmental predictability in rotifers.</title>
        <authorList>
            <person name="Franch-Gras L."/>
            <person name="Hahn C."/>
            <person name="Garcia-Roger E.M."/>
            <person name="Carmona M.J."/>
            <person name="Serra M."/>
            <person name="Gomez A."/>
        </authorList>
    </citation>
    <scope>NUCLEOTIDE SEQUENCE [LARGE SCALE GENOMIC DNA]</scope>
    <source>
        <strain evidence="1">HYR1</strain>
    </source>
</reference>
<proteinExistence type="predicted"/>
<protein>
    <submittedName>
        <fullName evidence="1">Uncharacterized protein</fullName>
    </submittedName>
</protein>
<accession>A0A3M7P6W2</accession>
<sequence length="191" mass="22012">MNFNSYSFYLADILDFQISTITYFKCRFVWLRLHNADFIANVTLDKLENLFLILCLLFDQSHLQICQHLLLDIEEKYHNLKLVLILSSIDVIITTIALLSFNLNLTTLSRYSLDSAIRADNVFKHEIICQNILQHLFFKNSKAISCGGVAIYVHSDLESFEVSDEAFSNTRSEQVWCDVKVNEVTIMVGCV</sequence>